<dbReference type="SUPFAM" id="SSF54001">
    <property type="entry name" value="Cysteine proteinases"/>
    <property type="match status" value="1"/>
</dbReference>
<protein>
    <recommendedName>
        <fullName evidence="3">Ubiquitin-like protease family profile domain-containing protein</fullName>
    </recommendedName>
</protein>
<dbReference type="EMBL" id="MN739632">
    <property type="protein sequence ID" value="QHT17178.1"/>
    <property type="molecule type" value="Genomic_DNA"/>
</dbReference>
<dbReference type="PROSITE" id="PS50600">
    <property type="entry name" value="ULP_PROTEASE"/>
    <property type="match status" value="1"/>
</dbReference>
<dbReference type="Pfam" id="PF02902">
    <property type="entry name" value="Peptidase_C48"/>
    <property type="match status" value="1"/>
</dbReference>
<evidence type="ECO:0000259" key="3">
    <source>
        <dbReference type="PROSITE" id="PS50600"/>
    </source>
</evidence>
<evidence type="ECO:0000256" key="1">
    <source>
        <dbReference type="ARBA" id="ARBA00022670"/>
    </source>
</evidence>
<keyword evidence="2" id="KW-0378">Hydrolase</keyword>
<dbReference type="InterPro" id="IPR003653">
    <property type="entry name" value="Peptidase_C48_C"/>
</dbReference>
<evidence type="ECO:0000313" key="4">
    <source>
        <dbReference type="EMBL" id="QHT17178.1"/>
    </source>
</evidence>
<feature type="domain" description="Ubiquitin-like protease family profile" evidence="3">
    <location>
        <begin position="123"/>
        <end position="296"/>
    </location>
</feature>
<sequence length="338" mass="40491">MPKKTKHNKKHNKSYKTKIYKKTLKKTIDKLKKHKDDKKNGSKKHFIPMNCNPTVKDLIANKHSCFTDSVLMTLKDSYNKHHSSNPINYIDPIDIWEELKKRMSTCSREDCWLDEIKEPNVRKQLLKYSFAPYVPDDWKDDRGWLSNFDIRDVLEQYEQKYNNFKLLGPTPIDFDSRPDDYGGNCVWNEICNFYVKNMIESGKTKFGAVFNLANHTKRGSHWVSMFIDLDDNFIFYMDSAGRSINKEIKKFSDRVIEQCNRLSPPKLVHFHENCPTEHQMGDSECGMYCLFFIITMITNRIEDREFKNYNEKIEFFKNERIPDYYMKNYRKIYFNEKK</sequence>
<evidence type="ECO:0000256" key="2">
    <source>
        <dbReference type="ARBA" id="ARBA00022801"/>
    </source>
</evidence>
<name>A0A6C0DJR6_9ZZZZ</name>
<reference evidence="4" key="1">
    <citation type="journal article" date="2020" name="Nature">
        <title>Giant virus diversity and host interactions through global metagenomics.</title>
        <authorList>
            <person name="Schulz F."/>
            <person name="Roux S."/>
            <person name="Paez-Espino D."/>
            <person name="Jungbluth S."/>
            <person name="Walsh D.A."/>
            <person name="Denef V.J."/>
            <person name="McMahon K.D."/>
            <person name="Konstantinidis K.T."/>
            <person name="Eloe-Fadrosh E.A."/>
            <person name="Kyrpides N.C."/>
            <person name="Woyke T."/>
        </authorList>
    </citation>
    <scope>NUCLEOTIDE SEQUENCE</scope>
    <source>
        <strain evidence="4">GVMAG-M-3300023174-24</strain>
    </source>
</reference>
<dbReference type="AlphaFoldDB" id="A0A6C0DJR6"/>
<proteinExistence type="predicted"/>
<dbReference type="Gene3D" id="3.40.395.10">
    <property type="entry name" value="Adenoviral Proteinase, Chain A"/>
    <property type="match status" value="1"/>
</dbReference>
<accession>A0A6C0DJR6</accession>
<dbReference type="GO" id="GO:0008234">
    <property type="term" value="F:cysteine-type peptidase activity"/>
    <property type="evidence" value="ECO:0007669"/>
    <property type="project" value="InterPro"/>
</dbReference>
<dbReference type="GO" id="GO:0006508">
    <property type="term" value="P:proteolysis"/>
    <property type="evidence" value="ECO:0007669"/>
    <property type="project" value="UniProtKB-KW"/>
</dbReference>
<dbReference type="InterPro" id="IPR038765">
    <property type="entry name" value="Papain-like_cys_pep_sf"/>
</dbReference>
<organism evidence="4">
    <name type="scientific">viral metagenome</name>
    <dbReference type="NCBI Taxonomy" id="1070528"/>
    <lineage>
        <taxon>unclassified sequences</taxon>
        <taxon>metagenomes</taxon>
        <taxon>organismal metagenomes</taxon>
    </lineage>
</organism>
<keyword evidence="1" id="KW-0645">Protease</keyword>